<protein>
    <submittedName>
        <fullName evidence="3">Uncharacterized protein</fullName>
    </submittedName>
</protein>
<evidence type="ECO:0000313" key="4">
    <source>
        <dbReference type="Proteomes" id="UP000030764"/>
    </source>
</evidence>
<feature type="non-terminal residue" evidence="3">
    <location>
        <position position="110"/>
    </location>
</feature>
<evidence type="ECO:0000256" key="1">
    <source>
        <dbReference type="SAM" id="MobiDB-lite"/>
    </source>
</evidence>
<reference evidence="3 4" key="1">
    <citation type="journal article" date="2014" name="Nat. Genet.">
        <title>Genome and transcriptome of the porcine whipworm Trichuris suis.</title>
        <authorList>
            <person name="Jex A.R."/>
            <person name="Nejsum P."/>
            <person name="Schwarz E.M."/>
            <person name="Hu L."/>
            <person name="Young N.D."/>
            <person name="Hall R.S."/>
            <person name="Korhonen P.K."/>
            <person name="Liao S."/>
            <person name="Thamsborg S."/>
            <person name="Xia J."/>
            <person name="Xu P."/>
            <person name="Wang S."/>
            <person name="Scheerlinck J.P."/>
            <person name="Hofmann A."/>
            <person name="Sternberg P.W."/>
            <person name="Wang J."/>
            <person name="Gasser R.B."/>
        </authorList>
    </citation>
    <scope>NUCLEOTIDE SEQUENCE [LARGE SCALE GENOMIC DNA]</scope>
    <source>
        <strain evidence="3">DCEP-RM93F</strain>
        <strain evidence="2">DCEP-RM93M</strain>
    </source>
</reference>
<name>A0A085MW09_9BILA</name>
<dbReference type="EMBL" id="KL363197">
    <property type="protein sequence ID" value="KFD55801.1"/>
    <property type="molecule type" value="Genomic_DNA"/>
</dbReference>
<dbReference type="Proteomes" id="UP000030764">
    <property type="component" value="Unassembled WGS sequence"/>
</dbReference>
<organism evidence="3">
    <name type="scientific">Trichuris suis</name>
    <name type="common">pig whipworm</name>
    <dbReference type="NCBI Taxonomy" id="68888"/>
    <lineage>
        <taxon>Eukaryota</taxon>
        <taxon>Metazoa</taxon>
        <taxon>Ecdysozoa</taxon>
        <taxon>Nematoda</taxon>
        <taxon>Enoplea</taxon>
        <taxon>Dorylaimia</taxon>
        <taxon>Trichinellida</taxon>
        <taxon>Trichuridae</taxon>
        <taxon>Trichuris</taxon>
    </lineage>
</organism>
<sequence length="110" mass="13038">MTSRQLTVLPLKMYSTASQKKRTTRTNKSSHEQPFINKGSPLFDRKRKKRTKTETYLAKCTWKTLSVHSCIKNILRMNLPTVFVLWRQYYPFIIGSQLLVRSICDVKRRD</sequence>
<gene>
    <name evidence="2" type="ORF">M513_03240</name>
    <name evidence="3" type="ORF">M514_03240</name>
</gene>
<keyword evidence="4" id="KW-1185">Reference proteome</keyword>
<evidence type="ECO:0000313" key="2">
    <source>
        <dbReference type="EMBL" id="KFD55801.1"/>
    </source>
</evidence>
<dbReference type="AlphaFoldDB" id="A0A085MW09"/>
<feature type="region of interest" description="Disordered" evidence="1">
    <location>
        <begin position="17"/>
        <end position="41"/>
    </location>
</feature>
<proteinExistence type="predicted"/>
<dbReference type="EMBL" id="KL367624">
    <property type="protein sequence ID" value="KFD61405.1"/>
    <property type="molecule type" value="Genomic_DNA"/>
</dbReference>
<evidence type="ECO:0000313" key="3">
    <source>
        <dbReference type="EMBL" id="KFD61405.1"/>
    </source>
</evidence>
<accession>A0A085MW09</accession>
<dbReference type="Proteomes" id="UP000030758">
    <property type="component" value="Unassembled WGS sequence"/>
</dbReference>